<feature type="transmembrane region" description="Helical" evidence="9">
    <location>
        <begin position="133"/>
        <end position="149"/>
    </location>
</feature>
<keyword evidence="8 9" id="KW-0472">Membrane</keyword>
<dbReference type="Pfam" id="PF00005">
    <property type="entry name" value="ABC_tran"/>
    <property type="match status" value="1"/>
</dbReference>
<comment type="caution">
    <text evidence="12">The sequence shown here is derived from an EMBL/GenBank/DDBJ whole genome shotgun (WGS) entry which is preliminary data.</text>
</comment>
<keyword evidence="7 9" id="KW-1133">Transmembrane helix</keyword>
<feature type="transmembrane region" description="Helical" evidence="9">
    <location>
        <begin position="235"/>
        <end position="258"/>
    </location>
</feature>
<comment type="subcellular location">
    <subcellularLocation>
        <location evidence="1">Cell membrane</location>
        <topology evidence="1">Multi-pass membrane protein</topology>
    </subcellularLocation>
</comment>
<dbReference type="OrthoDB" id="9770415at2"/>
<dbReference type="FunFam" id="3.40.50.300:FF:000221">
    <property type="entry name" value="Multidrug ABC transporter ATP-binding protein"/>
    <property type="match status" value="1"/>
</dbReference>
<dbReference type="PROSITE" id="PS50929">
    <property type="entry name" value="ABC_TM1F"/>
    <property type="match status" value="1"/>
</dbReference>
<dbReference type="InterPro" id="IPR017871">
    <property type="entry name" value="ABC_transporter-like_CS"/>
</dbReference>
<feature type="domain" description="ABC transmembrane type-1" evidence="11">
    <location>
        <begin position="16"/>
        <end position="298"/>
    </location>
</feature>
<keyword evidence="13" id="KW-1185">Reference proteome</keyword>
<dbReference type="Gene3D" id="3.40.50.300">
    <property type="entry name" value="P-loop containing nucleotide triphosphate hydrolases"/>
    <property type="match status" value="1"/>
</dbReference>
<name>A0A3M8CWJ0_9BACL</name>
<evidence type="ECO:0000256" key="9">
    <source>
        <dbReference type="SAM" id="Phobius"/>
    </source>
</evidence>
<reference evidence="12 13" key="1">
    <citation type="submission" date="2018-10" db="EMBL/GenBank/DDBJ databases">
        <title>Phylogenomics of Brevibacillus.</title>
        <authorList>
            <person name="Dunlap C."/>
        </authorList>
    </citation>
    <scope>NUCLEOTIDE SEQUENCE [LARGE SCALE GENOMIC DNA]</scope>
    <source>
        <strain evidence="12 13">JCM 15716</strain>
    </source>
</reference>
<dbReference type="SUPFAM" id="SSF52540">
    <property type="entry name" value="P-loop containing nucleoside triphosphate hydrolases"/>
    <property type="match status" value="1"/>
</dbReference>
<keyword evidence="6 12" id="KW-0067">ATP-binding</keyword>
<evidence type="ECO:0000256" key="8">
    <source>
        <dbReference type="ARBA" id="ARBA00023136"/>
    </source>
</evidence>
<dbReference type="InterPro" id="IPR003439">
    <property type="entry name" value="ABC_transporter-like_ATP-bd"/>
</dbReference>
<dbReference type="PANTHER" id="PTHR43394">
    <property type="entry name" value="ATP-DEPENDENT PERMEASE MDL1, MITOCHONDRIAL"/>
    <property type="match status" value="1"/>
</dbReference>
<evidence type="ECO:0000256" key="7">
    <source>
        <dbReference type="ARBA" id="ARBA00022989"/>
    </source>
</evidence>
<dbReference type="GO" id="GO:0016887">
    <property type="term" value="F:ATP hydrolysis activity"/>
    <property type="evidence" value="ECO:0007669"/>
    <property type="project" value="InterPro"/>
</dbReference>
<dbReference type="InterPro" id="IPR027417">
    <property type="entry name" value="P-loop_NTPase"/>
</dbReference>
<dbReference type="InterPro" id="IPR011527">
    <property type="entry name" value="ABC1_TM_dom"/>
</dbReference>
<evidence type="ECO:0000256" key="4">
    <source>
        <dbReference type="ARBA" id="ARBA00022692"/>
    </source>
</evidence>
<feature type="transmembrane region" description="Helical" evidence="9">
    <location>
        <begin position="52"/>
        <end position="72"/>
    </location>
</feature>
<dbReference type="RefSeq" id="WP_122921520.1">
    <property type="nucleotide sequence ID" value="NZ_RHHQ01000029.1"/>
</dbReference>
<dbReference type="PROSITE" id="PS50893">
    <property type="entry name" value="ABC_TRANSPORTER_2"/>
    <property type="match status" value="1"/>
</dbReference>
<dbReference type="EMBL" id="RHHQ01000029">
    <property type="protein sequence ID" value="RNB79195.1"/>
    <property type="molecule type" value="Genomic_DNA"/>
</dbReference>
<feature type="domain" description="ABC transporter" evidence="10">
    <location>
        <begin position="335"/>
        <end position="571"/>
    </location>
</feature>
<evidence type="ECO:0000256" key="3">
    <source>
        <dbReference type="ARBA" id="ARBA00022475"/>
    </source>
</evidence>
<accession>A0A3M8CWJ0</accession>
<keyword evidence="2" id="KW-0813">Transport</keyword>
<evidence type="ECO:0000313" key="13">
    <source>
        <dbReference type="Proteomes" id="UP000271031"/>
    </source>
</evidence>
<dbReference type="InterPro" id="IPR039421">
    <property type="entry name" value="Type_1_exporter"/>
</dbReference>
<dbReference type="Proteomes" id="UP000271031">
    <property type="component" value="Unassembled WGS sequence"/>
</dbReference>
<dbReference type="InterPro" id="IPR036640">
    <property type="entry name" value="ABC1_TM_sf"/>
</dbReference>
<dbReference type="InterPro" id="IPR003593">
    <property type="entry name" value="AAA+_ATPase"/>
</dbReference>
<evidence type="ECO:0000256" key="5">
    <source>
        <dbReference type="ARBA" id="ARBA00022741"/>
    </source>
</evidence>
<evidence type="ECO:0000259" key="11">
    <source>
        <dbReference type="PROSITE" id="PS50929"/>
    </source>
</evidence>
<dbReference type="GO" id="GO:0005886">
    <property type="term" value="C:plasma membrane"/>
    <property type="evidence" value="ECO:0007669"/>
    <property type="project" value="UniProtKB-SubCell"/>
</dbReference>
<keyword evidence="4 9" id="KW-0812">Transmembrane</keyword>
<organism evidence="12 13">
    <name type="scientific">Brevibacillus fluminis</name>
    <dbReference type="NCBI Taxonomy" id="511487"/>
    <lineage>
        <taxon>Bacteria</taxon>
        <taxon>Bacillati</taxon>
        <taxon>Bacillota</taxon>
        <taxon>Bacilli</taxon>
        <taxon>Bacillales</taxon>
        <taxon>Paenibacillaceae</taxon>
        <taxon>Brevibacillus</taxon>
    </lineage>
</organism>
<feature type="transmembrane region" description="Helical" evidence="9">
    <location>
        <begin position="278"/>
        <end position="297"/>
    </location>
</feature>
<dbReference type="PROSITE" id="PS00211">
    <property type="entry name" value="ABC_TRANSPORTER_1"/>
    <property type="match status" value="1"/>
</dbReference>
<dbReference type="PANTHER" id="PTHR43394:SF1">
    <property type="entry name" value="ATP-BINDING CASSETTE SUB-FAMILY B MEMBER 10, MITOCHONDRIAL"/>
    <property type="match status" value="1"/>
</dbReference>
<evidence type="ECO:0000256" key="6">
    <source>
        <dbReference type="ARBA" id="ARBA00022840"/>
    </source>
</evidence>
<feature type="transmembrane region" description="Helical" evidence="9">
    <location>
        <begin position="155"/>
        <end position="174"/>
    </location>
</feature>
<evidence type="ECO:0000313" key="12">
    <source>
        <dbReference type="EMBL" id="RNB79195.1"/>
    </source>
</evidence>
<dbReference type="CDD" id="cd18548">
    <property type="entry name" value="ABC_6TM_Tm287_like"/>
    <property type="match status" value="1"/>
</dbReference>
<evidence type="ECO:0000256" key="1">
    <source>
        <dbReference type="ARBA" id="ARBA00004651"/>
    </source>
</evidence>
<dbReference type="SUPFAM" id="SSF90123">
    <property type="entry name" value="ABC transporter transmembrane region"/>
    <property type="match status" value="1"/>
</dbReference>
<dbReference type="Gene3D" id="1.20.1560.10">
    <property type="entry name" value="ABC transporter type 1, transmembrane domain"/>
    <property type="match status" value="1"/>
</dbReference>
<proteinExistence type="predicted"/>
<dbReference type="GO" id="GO:0015421">
    <property type="term" value="F:ABC-type oligopeptide transporter activity"/>
    <property type="evidence" value="ECO:0007669"/>
    <property type="project" value="TreeGrafter"/>
</dbReference>
<dbReference type="SMART" id="SM00382">
    <property type="entry name" value="AAA"/>
    <property type="match status" value="1"/>
</dbReference>
<dbReference type="GO" id="GO:0005524">
    <property type="term" value="F:ATP binding"/>
    <property type="evidence" value="ECO:0007669"/>
    <property type="project" value="UniProtKB-KW"/>
</dbReference>
<gene>
    <name evidence="12" type="ORF">EDM56_29600</name>
</gene>
<evidence type="ECO:0000256" key="2">
    <source>
        <dbReference type="ARBA" id="ARBA00022448"/>
    </source>
</evidence>
<protein>
    <submittedName>
        <fullName evidence="12">ABC transporter ATP-binding protein</fullName>
    </submittedName>
</protein>
<evidence type="ECO:0000259" key="10">
    <source>
        <dbReference type="PROSITE" id="PS50893"/>
    </source>
</evidence>
<keyword evidence="3" id="KW-1003">Cell membrane</keyword>
<dbReference type="AlphaFoldDB" id="A0A3M8CWJ0"/>
<keyword evidence="5" id="KW-0547">Nucleotide-binding</keyword>
<sequence length="578" mass="63526">MGYLRKYASKYGGRFLLAVLFVTMEALADLLLPTIMSQIIDVGIVQQRTDYVLKMGSLMLLITAGSAVMASGRNFISSIVSQRFGNELRADLYRKILSLPFESMDKLDRASLVTRLTNDVTQVQNFANGLMRIFVKSPIICIGSLIMATRLNPHLATVLAIVVPVVAILIAFNMKVGFPRFLKVQAALDQLNRVTREYLSGVRVVKAFNRFDYEVQKFAGYNEEFRSRSVNSMRVMNVFSPAIMLTVNFGIIAILWMGALRLDSGQMQVGHIVAFINYMTQILFSLMVISMVFTMFVRARASAGRIGEVFAQHASDRTEGSVQASSSEDGTRGRIDFQNVSFAYADSPESPVVRNVSFTCLPGQTIGLIGSTGSGKSSLISLIPRFYKASEGRILVDGVDVAQMDTGSLRDKIAVVPQKTILFTGTVTENIRWGKEDATEAEIRQAAEIAEAHPFIASSSEGYQTRIGQGGVNFSGGQKQRLSIARALVRKPDILILDDCTSALDATTEVRIKSALKTYAKGLTCIMIAQRITSVIDADKIIVLDQGQVVGMGTHEELLKACTVYKEIYRSQIGREVS</sequence>
<dbReference type="Pfam" id="PF00664">
    <property type="entry name" value="ABC_membrane"/>
    <property type="match status" value="1"/>
</dbReference>